<dbReference type="AlphaFoldDB" id="A0A2P8I565"/>
<gene>
    <name evidence="1" type="ORF">B0I31_10864</name>
</gene>
<accession>A0A2P8I565</accession>
<dbReference type="RefSeq" id="WP_106617904.1">
    <property type="nucleotide sequence ID" value="NZ_PYAX01000008.1"/>
</dbReference>
<reference evidence="1 2" key="1">
    <citation type="submission" date="2018-03" db="EMBL/GenBank/DDBJ databases">
        <title>Genomic Encyclopedia of Type Strains, Phase III (KMG-III): the genomes of soil and plant-associated and newly described type strains.</title>
        <authorList>
            <person name="Whitman W."/>
        </authorList>
    </citation>
    <scope>NUCLEOTIDE SEQUENCE [LARGE SCALE GENOMIC DNA]</scope>
    <source>
        <strain evidence="1 2">CGMCC 4.7097</strain>
    </source>
</reference>
<organism evidence="1 2">
    <name type="scientific">Saccharothrix carnea</name>
    <dbReference type="NCBI Taxonomy" id="1280637"/>
    <lineage>
        <taxon>Bacteria</taxon>
        <taxon>Bacillati</taxon>
        <taxon>Actinomycetota</taxon>
        <taxon>Actinomycetes</taxon>
        <taxon>Pseudonocardiales</taxon>
        <taxon>Pseudonocardiaceae</taxon>
        <taxon>Saccharothrix</taxon>
    </lineage>
</organism>
<sequence>MAQSRDLIDIRSGDLFHQPVPYGLVYPTCTADGEAPPSQRGRTWEHLAASGRELQPVSR</sequence>
<evidence type="ECO:0000313" key="1">
    <source>
        <dbReference type="EMBL" id="PSL53617.1"/>
    </source>
</evidence>
<evidence type="ECO:0000313" key="2">
    <source>
        <dbReference type="Proteomes" id="UP000241118"/>
    </source>
</evidence>
<protein>
    <submittedName>
        <fullName evidence="1">Uncharacterized protein</fullName>
    </submittedName>
</protein>
<keyword evidence="2" id="KW-1185">Reference proteome</keyword>
<dbReference type="EMBL" id="PYAX01000008">
    <property type="protein sequence ID" value="PSL53617.1"/>
    <property type="molecule type" value="Genomic_DNA"/>
</dbReference>
<proteinExistence type="predicted"/>
<dbReference type="Proteomes" id="UP000241118">
    <property type="component" value="Unassembled WGS sequence"/>
</dbReference>
<dbReference type="OrthoDB" id="3699269at2"/>
<comment type="caution">
    <text evidence="1">The sequence shown here is derived from an EMBL/GenBank/DDBJ whole genome shotgun (WGS) entry which is preliminary data.</text>
</comment>
<name>A0A2P8I565_SACCR</name>